<dbReference type="HAMAP" id="MF_00366">
    <property type="entry name" value="RNApol_bact_RpoZ"/>
    <property type="match status" value="1"/>
</dbReference>
<dbReference type="OrthoDB" id="9815459at2"/>
<dbReference type="InterPro" id="IPR036161">
    <property type="entry name" value="RPB6/omega-like_sf"/>
</dbReference>
<evidence type="ECO:0000256" key="10">
    <source>
        <dbReference type="HAMAP-Rule" id="MF_00366"/>
    </source>
</evidence>
<comment type="function">
    <text evidence="10">Promotes RNA polymerase assembly. Latches the N- and C-terminal regions of the beta' subunit thereby facilitating its interaction with the beta and alpha subunits.</text>
</comment>
<dbReference type="InterPro" id="IPR006110">
    <property type="entry name" value="Pol_omega/Rpo6/RPB6"/>
</dbReference>
<dbReference type="GO" id="GO:0003677">
    <property type="term" value="F:DNA binding"/>
    <property type="evidence" value="ECO:0007669"/>
    <property type="project" value="UniProtKB-UniRule"/>
</dbReference>
<dbReference type="InterPro" id="IPR003716">
    <property type="entry name" value="DNA-dir_RNA_pol_omega"/>
</dbReference>
<organism evidence="11 12">
    <name type="scientific">Peptoniphilus duerdenii ATCC BAA-1640</name>
    <dbReference type="NCBI Taxonomy" id="862517"/>
    <lineage>
        <taxon>Bacteria</taxon>
        <taxon>Bacillati</taxon>
        <taxon>Bacillota</taxon>
        <taxon>Tissierellia</taxon>
        <taxon>Tissierellales</taxon>
        <taxon>Peptoniphilaceae</taxon>
        <taxon>Peptoniphilus</taxon>
    </lineage>
</organism>
<dbReference type="eggNOG" id="COG1758">
    <property type="taxonomic scope" value="Bacteria"/>
</dbReference>
<evidence type="ECO:0000256" key="4">
    <source>
        <dbReference type="ARBA" id="ARBA00022478"/>
    </source>
</evidence>
<keyword evidence="7 10" id="KW-0804">Transcription</keyword>
<dbReference type="GO" id="GO:0000428">
    <property type="term" value="C:DNA-directed RNA polymerase complex"/>
    <property type="evidence" value="ECO:0007669"/>
    <property type="project" value="UniProtKB-KW"/>
</dbReference>
<dbReference type="SUPFAM" id="SSF63562">
    <property type="entry name" value="RPB6/omega subunit-like"/>
    <property type="match status" value="1"/>
</dbReference>
<evidence type="ECO:0000256" key="3">
    <source>
        <dbReference type="ARBA" id="ARBA00013725"/>
    </source>
</evidence>
<gene>
    <name evidence="10 11" type="primary">rpoZ</name>
    <name evidence="11" type="ORF">HMPREF9225_1913</name>
</gene>
<dbReference type="Pfam" id="PF01192">
    <property type="entry name" value="RNA_pol_Rpb6"/>
    <property type="match status" value="1"/>
</dbReference>
<dbReference type="STRING" id="862517.HMPREF9225_1913"/>
<dbReference type="Proteomes" id="UP000003280">
    <property type="component" value="Unassembled WGS sequence"/>
</dbReference>
<comment type="catalytic activity">
    <reaction evidence="9 10">
        <text>RNA(n) + a ribonucleoside 5'-triphosphate = RNA(n+1) + diphosphate</text>
        <dbReference type="Rhea" id="RHEA:21248"/>
        <dbReference type="Rhea" id="RHEA-COMP:14527"/>
        <dbReference type="Rhea" id="RHEA-COMP:17342"/>
        <dbReference type="ChEBI" id="CHEBI:33019"/>
        <dbReference type="ChEBI" id="CHEBI:61557"/>
        <dbReference type="ChEBI" id="CHEBI:140395"/>
        <dbReference type="EC" id="2.7.7.6"/>
    </reaction>
</comment>
<evidence type="ECO:0000256" key="6">
    <source>
        <dbReference type="ARBA" id="ARBA00022695"/>
    </source>
</evidence>
<comment type="similarity">
    <text evidence="1 10">Belongs to the RNA polymerase subunit omega family.</text>
</comment>
<dbReference type="EC" id="2.7.7.6" evidence="2 10"/>
<comment type="subunit">
    <text evidence="10">The RNAP catalytic core consists of 2 alpha, 1 beta, 1 beta' and 1 omega subunit. When a sigma factor is associated with the core the holoenzyme is formed, which can initiate transcription.</text>
</comment>
<evidence type="ECO:0000256" key="2">
    <source>
        <dbReference type="ARBA" id="ARBA00012418"/>
    </source>
</evidence>
<name>E0NP24_9FIRM</name>
<evidence type="ECO:0000313" key="12">
    <source>
        <dbReference type="Proteomes" id="UP000003280"/>
    </source>
</evidence>
<evidence type="ECO:0000256" key="5">
    <source>
        <dbReference type="ARBA" id="ARBA00022679"/>
    </source>
</evidence>
<keyword evidence="6 10" id="KW-0548">Nucleotidyltransferase</keyword>
<evidence type="ECO:0000256" key="1">
    <source>
        <dbReference type="ARBA" id="ARBA00006711"/>
    </source>
</evidence>
<dbReference type="AlphaFoldDB" id="E0NP24"/>
<proteinExistence type="inferred from homology"/>
<evidence type="ECO:0000256" key="7">
    <source>
        <dbReference type="ARBA" id="ARBA00023163"/>
    </source>
</evidence>
<keyword evidence="12" id="KW-1185">Reference proteome</keyword>
<evidence type="ECO:0000256" key="9">
    <source>
        <dbReference type="ARBA" id="ARBA00048552"/>
    </source>
</evidence>
<keyword evidence="4 10" id="KW-0240">DNA-directed RNA polymerase</keyword>
<sequence length="109" mass="12634">MIIPSFEEIKKVTDSRYKLVMLVSKRARKIVDGNEPLEETELQKPVSIALDEVVKGDIVYGPTMTDDQYDEYIEEQKNEKLNILKAEMLKEIKLDTVEETEAIEDVEEE</sequence>
<dbReference type="PANTHER" id="PTHR34476">
    <property type="entry name" value="DNA-DIRECTED RNA POLYMERASE SUBUNIT OMEGA"/>
    <property type="match status" value="1"/>
</dbReference>
<dbReference type="Gene3D" id="3.90.940.10">
    <property type="match status" value="1"/>
</dbReference>
<dbReference type="GO" id="GO:0006351">
    <property type="term" value="P:DNA-templated transcription"/>
    <property type="evidence" value="ECO:0007669"/>
    <property type="project" value="UniProtKB-UniRule"/>
</dbReference>
<reference evidence="11 12" key="1">
    <citation type="submission" date="2010-07" db="EMBL/GenBank/DDBJ databases">
        <authorList>
            <person name="Muzny D."/>
            <person name="Qin X."/>
            <person name="Deng J."/>
            <person name="Jiang H."/>
            <person name="Liu Y."/>
            <person name="Qu J."/>
            <person name="Song X.-Z."/>
            <person name="Zhang L."/>
            <person name="Thornton R."/>
            <person name="Coyle M."/>
            <person name="Francisco L."/>
            <person name="Jackson L."/>
            <person name="Javaid M."/>
            <person name="Korchina V."/>
            <person name="Kovar C."/>
            <person name="Mata R."/>
            <person name="Mathew T."/>
            <person name="Ngo R."/>
            <person name="Nguyen L."/>
            <person name="Nguyen N."/>
            <person name="Okwuonu G."/>
            <person name="Ongeri F."/>
            <person name="Pham C."/>
            <person name="Simmons D."/>
            <person name="Wilczek-Boney K."/>
            <person name="Hale W."/>
            <person name="Jakkamsetti A."/>
            <person name="Pham P."/>
            <person name="Ruth R."/>
            <person name="San Lucas F."/>
            <person name="Warren J."/>
            <person name="Zhang J."/>
            <person name="Zhao Z."/>
            <person name="Zhou C."/>
            <person name="Zhu D."/>
            <person name="Lee S."/>
            <person name="Bess C."/>
            <person name="Blankenburg K."/>
            <person name="Forbes L."/>
            <person name="Fu Q."/>
            <person name="Gubbala S."/>
            <person name="Hirani K."/>
            <person name="Jayaseelan J.C."/>
            <person name="Lara F."/>
            <person name="Munidasa M."/>
            <person name="Palculict T."/>
            <person name="Patil S."/>
            <person name="Pu L.-L."/>
            <person name="Saada N."/>
            <person name="Tang L."/>
            <person name="Weissenberger G."/>
            <person name="Zhu Y."/>
            <person name="Hemphill L."/>
            <person name="Shang Y."/>
            <person name="Youmans B."/>
            <person name="Ayvaz T."/>
            <person name="Ross M."/>
            <person name="Santibanez J."/>
            <person name="Aqrawi P."/>
            <person name="Gross S."/>
            <person name="Joshi V."/>
            <person name="Fowler G."/>
            <person name="Nazareth L."/>
            <person name="Reid J."/>
            <person name="Worley K."/>
            <person name="Petrosino J."/>
            <person name="Highlander S."/>
            <person name="Gibbs R."/>
        </authorList>
    </citation>
    <scope>NUCLEOTIDE SEQUENCE [LARGE SCALE GENOMIC DNA]</scope>
    <source>
        <strain evidence="11 12">ATCC BAA-1640</strain>
    </source>
</reference>
<accession>E0NP24</accession>
<protein>
    <recommendedName>
        <fullName evidence="3 10">DNA-directed RNA polymerase subunit omega</fullName>
        <shortName evidence="10">RNAP omega subunit</shortName>
        <ecNumber evidence="2 10">2.7.7.6</ecNumber>
    </recommendedName>
    <alternativeName>
        <fullName evidence="10">RNA polymerase omega subunit</fullName>
    </alternativeName>
    <alternativeName>
        <fullName evidence="8 10">Transcriptase subunit omega</fullName>
    </alternativeName>
</protein>
<comment type="caution">
    <text evidence="11">The sequence shown here is derived from an EMBL/GenBank/DDBJ whole genome shotgun (WGS) entry which is preliminary data.</text>
</comment>
<dbReference type="RefSeq" id="WP_008902688.1">
    <property type="nucleotide sequence ID" value="NZ_GL397071.1"/>
</dbReference>
<evidence type="ECO:0000256" key="8">
    <source>
        <dbReference type="ARBA" id="ARBA00029924"/>
    </source>
</evidence>
<dbReference type="NCBIfam" id="TIGR00690">
    <property type="entry name" value="rpoZ"/>
    <property type="match status" value="1"/>
</dbReference>
<dbReference type="GO" id="GO:0003899">
    <property type="term" value="F:DNA-directed RNA polymerase activity"/>
    <property type="evidence" value="ECO:0007669"/>
    <property type="project" value="UniProtKB-UniRule"/>
</dbReference>
<keyword evidence="5 10" id="KW-0808">Transferase</keyword>
<dbReference type="EMBL" id="AEEH01000053">
    <property type="protein sequence ID" value="EFM24492.1"/>
    <property type="molecule type" value="Genomic_DNA"/>
</dbReference>
<dbReference type="SMART" id="SM01409">
    <property type="entry name" value="RNA_pol_Rpb6"/>
    <property type="match status" value="1"/>
</dbReference>
<dbReference type="HOGENOM" id="CLU_173281_0_0_9"/>
<evidence type="ECO:0000313" key="11">
    <source>
        <dbReference type="EMBL" id="EFM24492.1"/>
    </source>
</evidence>
<dbReference type="PANTHER" id="PTHR34476:SF1">
    <property type="entry name" value="DNA-DIRECTED RNA POLYMERASE SUBUNIT OMEGA"/>
    <property type="match status" value="1"/>
</dbReference>